<gene>
    <name evidence="10" type="primary">plsY</name>
    <name evidence="11" type="ORF">SAMN05216402_2985</name>
</gene>
<comment type="similarity">
    <text evidence="10">Belongs to the PlsY family.</text>
</comment>
<keyword evidence="8 10" id="KW-0594">Phospholipid biosynthesis</keyword>
<evidence type="ECO:0000256" key="10">
    <source>
        <dbReference type="HAMAP-Rule" id="MF_01043"/>
    </source>
</evidence>
<accession>A0ABY0TJZ3</accession>
<keyword evidence="2 10" id="KW-0444">Lipid biosynthesis</keyword>
<protein>
    <recommendedName>
        <fullName evidence="10">Glycerol-3-phosphate acyltransferase</fullName>
    </recommendedName>
    <alternativeName>
        <fullName evidence="10">Acyl-PO4 G3P acyltransferase</fullName>
    </alternativeName>
    <alternativeName>
        <fullName evidence="10">Acyl-phosphate--glycerol-3-phosphate acyltransferase</fullName>
    </alternativeName>
    <alternativeName>
        <fullName evidence="10">G3P acyltransferase</fullName>
        <shortName evidence="10">GPAT</shortName>
        <ecNumber evidence="10">2.3.1.275</ecNumber>
    </alternativeName>
    <alternativeName>
        <fullName evidence="10">Lysophosphatidic acid synthase</fullName>
        <shortName evidence="10">LPA synthase</shortName>
    </alternativeName>
</protein>
<feature type="transmembrane region" description="Helical" evidence="10">
    <location>
        <begin position="114"/>
        <end position="139"/>
    </location>
</feature>
<feature type="transmembrane region" description="Helical" evidence="10">
    <location>
        <begin position="84"/>
        <end position="102"/>
    </location>
</feature>
<evidence type="ECO:0000256" key="9">
    <source>
        <dbReference type="ARBA" id="ARBA00023264"/>
    </source>
</evidence>
<dbReference type="PANTHER" id="PTHR30309:SF0">
    <property type="entry name" value="GLYCEROL-3-PHOSPHATE ACYLTRANSFERASE-RELATED"/>
    <property type="match status" value="1"/>
</dbReference>
<comment type="function">
    <text evidence="10">Catalyzes the transfer of an acyl group from acyl-phosphate (acyl-PO(4)) to glycerol-3-phosphate (G3P) to form lysophosphatidic acid (LPA). This enzyme utilizes acyl-phosphate as fatty acyl donor, but not acyl-CoA or acyl-ACP.</text>
</comment>
<organism evidence="11 12">
    <name type="scientific">Nitrosospira multiformis</name>
    <dbReference type="NCBI Taxonomy" id="1231"/>
    <lineage>
        <taxon>Bacteria</taxon>
        <taxon>Pseudomonadati</taxon>
        <taxon>Pseudomonadota</taxon>
        <taxon>Betaproteobacteria</taxon>
        <taxon>Nitrosomonadales</taxon>
        <taxon>Nitrosomonadaceae</taxon>
        <taxon>Nitrosospira</taxon>
    </lineage>
</organism>
<dbReference type="EC" id="2.3.1.275" evidence="10"/>
<evidence type="ECO:0000256" key="5">
    <source>
        <dbReference type="ARBA" id="ARBA00022989"/>
    </source>
</evidence>
<evidence type="ECO:0000256" key="7">
    <source>
        <dbReference type="ARBA" id="ARBA00023136"/>
    </source>
</evidence>
<evidence type="ECO:0000256" key="4">
    <source>
        <dbReference type="ARBA" id="ARBA00022692"/>
    </source>
</evidence>
<dbReference type="EMBL" id="FNKY01000001">
    <property type="protein sequence ID" value="SDQ95675.1"/>
    <property type="molecule type" value="Genomic_DNA"/>
</dbReference>
<evidence type="ECO:0000256" key="2">
    <source>
        <dbReference type="ARBA" id="ARBA00022516"/>
    </source>
</evidence>
<comment type="caution">
    <text evidence="10">Lacks conserved residue(s) required for the propagation of feature annotation.</text>
</comment>
<keyword evidence="4 10" id="KW-0812">Transmembrane</keyword>
<dbReference type="RefSeq" id="WP_074633836.1">
    <property type="nucleotide sequence ID" value="NZ_FNKY01000001.1"/>
</dbReference>
<dbReference type="Pfam" id="PF02660">
    <property type="entry name" value="G3P_acyltransf"/>
    <property type="match status" value="1"/>
</dbReference>
<dbReference type="SMART" id="SM01207">
    <property type="entry name" value="G3P_acyltransf"/>
    <property type="match status" value="1"/>
</dbReference>
<feature type="transmembrane region" description="Helical" evidence="10">
    <location>
        <begin position="145"/>
        <end position="178"/>
    </location>
</feature>
<sequence length="202" mass="21218">MTLMVLIPLAYLLGSISFGVLASWIFQLPDPRMYGSKNPGATNVLRSGKKAAAAFTLLGDAGKGWVAVAWAQHFMPAAGGDDKAIAAVALAVFLGHIFPIFLRFKGGKGVATAVGVLLGLNPWMGLSAVAIWILVAVIWRMSSLAALVAAGLAPIYALFFLGFEASTLAVLIMSLVIIWRHKSNIASLIAGKETRIGTRGTP</sequence>
<dbReference type="GO" id="GO:0016746">
    <property type="term" value="F:acyltransferase activity"/>
    <property type="evidence" value="ECO:0007669"/>
    <property type="project" value="UniProtKB-KW"/>
</dbReference>
<dbReference type="HAMAP" id="MF_01043">
    <property type="entry name" value="PlsY"/>
    <property type="match status" value="1"/>
</dbReference>
<evidence type="ECO:0000256" key="1">
    <source>
        <dbReference type="ARBA" id="ARBA00022475"/>
    </source>
</evidence>
<keyword evidence="6 10" id="KW-0443">Lipid metabolism</keyword>
<keyword evidence="1 10" id="KW-1003">Cell membrane</keyword>
<keyword evidence="9 10" id="KW-1208">Phospholipid metabolism</keyword>
<keyword evidence="3 10" id="KW-0808">Transferase</keyword>
<dbReference type="InterPro" id="IPR003811">
    <property type="entry name" value="G3P_acylTferase_PlsY"/>
</dbReference>
<evidence type="ECO:0000256" key="3">
    <source>
        <dbReference type="ARBA" id="ARBA00022679"/>
    </source>
</evidence>
<comment type="caution">
    <text evidence="11">The sequence shown here is derived from an EMBL/GenBank/DDBJ whole genome shotgun (WGS) entry which is preliminary data.</text>
</comment>
<evidence type="ECO:0000313" key="11">
    <source>
        <dbReference type="EMBL" id="SDQ95675.1"/>
    </source>
</evidence>
<dbReference type="Proteomes" id="UP000183471">
    <property type="component" value="Unassembled WGS sequence"/>
</dbReference>
<keyword evidence="7 10" id="KW-0472">Membrane</keyword>
<evidence type="ECO:0000256" key="8">
    <source>
        <dbReference type="ARBA" id="ARBA00023209"/>
    </source>
</evidence>
<evidence type="ECO:0000256" key="6">
    <source>
        <dbReference type="ARBA" id="ARBA00023098"/>
    </source>
</evidence>
<evidence type="ECO:0000313" key="12">
    <source>
        <dbReference type="Proteomes" id="UP000183471"/>
    </source>
</evidence>
<comment type="catalytic activity">
    <reaction evidence="10">
        <text>an acyl phosphate + sn-glycerol 3-phosphate = a 1-acyl-sn-glycero-3-phosphate + phosphate</text>
        <dbReference type="Rhea" id="RHEA:34075"/>
        <dbReference type="ChEBI" id="CHEBI:43474"/>
        <dbReference type="ChEBI" id="CHEBI:57597"/>
        <dbReference type="ChEBI" id="CHEBI:57970"/>
        <dbReference type="ChEBI" id="CHEBI:59918"/>
        <dbReference type="EC" id="2.3.1.275"/>
    </reaction>
</comment>
<dbReference type="NCBIfam" id="TIGR00023">
    <property type="entry name" value="glycerol-3-phosphate 1-O-acyltransferase PlsY"/>
    <property type="match status" value="1"/>
</dbReference>
<keyword evidence="11" id="KW-0012">Acyltransferase</keyword>
<reference evidence="11 12" key="1">
    <citation type="submission" date="2016-10" db="EMBL/GenBank/DDBJ databases">
        <authorList>
            <person name="Varghese N."/>
            <person name="Submissions S."/>
        </authorList>
    </citation>
    <scope>NUCLEOTIDE SEQUENCE [LARGE SCALE GENOMIC DNA]</scope>
    <source>
        <strain evidence="11 12">Nl1</strain>
    </source>
</reference>
<comment type="pathway">
    <text evidence="10">Lipid metabolism; phospholipid metabolism.</text>
</comment>
<comment type="subcellular location">
    <subcellularLocation>
        <location evidence="10">Cell membrane</location>
        <topology evidence="10">Multi-pass membrane protein</topology>
    </subcellularLocation>
</comment>
<keyword evidence="12" id="KW-1185">Reference proteome</keyword>
<dbReference type="PANTHER" id="PTHR30309">
    <property type="entry name" value="INNER MEMBRANE PROTEIN YGIH"/>
    <property type="match status" value="1"/>
</dbReference>
<proteinExistence type="inferred from homology"/>
<comment type="subunit">
    <text evidence="10">Probably interacts with PlsX.</text>
</comment>
<name>A0ABY0TJZ3_9PROT</name>
<keyword evidence="5 10" id="KW-1133">Transmembrane helix</keyword>